<name>A0A512B9A7_9BACT</name>
<dbReference type="GO" id="GO:0006508">
    <property type="term" value="P:proteolysis"/>
    <property type="evidence" value="ECO:0007669"/>
    <property type="project" value="UniProtKB-KW"/>
</dbReference>
<comment type="subcellular location">
    <subcellularLocation>
        <location evidence="1">Membrane</location>
        <topology evidence="1">Single-pass membrane protein</topology>
    </subcellularLocation>
</comment>
<dbReference type="GO" id="GO:0008237">
    <property type="term" value="F:metallopeptidase activity"/>
    <property type="evidence" value="ECO:0007669"/>
    <property type="project" value="UniProtKB-KW"/>
</dbReference>
<organism evidence="6 7">
    <name type="scientific">Segetibacter aerophilus</name>
    <dbReference type="NCBI Taxonomy" id="670293"/>
    <lineage>
        <taxon>Bacteria</taxon>
        <taxon>Pseudomonadati</taxon>
        <taxon>Bacteroidota</taxon>
        <taxon>Chitinophagia</taxon>
        <taxon>Chitinophagales</taxon>
        <taxon>Chitinophagaceae</taxon>
        <taxon>Segetibacter</taxon>
    </lineage>
</organism>
<keyword evidence="2 5" id="KW-0812">Transmembrane</keyword>
<comment type="caution">
    <text evidence="6">The sequence shown here is derived from an EMBL/GenBank/DDBJ whole genome shotgun (WGS) entry which is preliminary data.</text>
</comment>
<dbReference type="OrthoDB" id="9774900at2"/>
<keyword evidence="7" id="KW-1185">Reference proteome</keyword>
<protein>
    <submittedName>
        <fullName evidence="6">Metalloprotease</fullName>
    </submittedName>
</protein>
<gene>
    <name evidence="6" type="ORF">SAE01_10310</name>
</gene>
<keyword evidence="6" id="KW-0645">Protease</keyword>
<keyword evidence="6" id="KW-0482">Metalloprotease</keyword>
<dbReference type="RefSeq" id="WP_147202591.1">
    <property type="nucleotide sequence ID" value="NZ_BJYT01000002.1"/>
</dbReference>
<evidence type="ECO:0000256" key="3">
    <source>
        <dbReference type="ARBA" id="ARBA00022989"/>
    </source>
</evidence>
<dbReference type="AlphaFoldDB" id="A0A512B9A7"/>
<evidence type="ECO:0000256" key="5">
    <source>
        <dbReference type="SAM" id="Phobius"/>
    </source>
</evidence>
<evidence type="ECO:0000256" key="1">
    <source>
        <dbReference type="ARBA" id="ARBA00004167"/>
    </source>
</evidence>
<accession>A0A512B9A7</accession>
<reference evidence="6 7" key="1">
    <citation type="submission" date="2019-07" db="EMBL/GenBank/DDBJ databases">
        <title>Whole genome shotgun sequence of Segetibacter aerophilus NBRC 106135.</title>
        <authorList>
            <person name="Hosoyama A."/>
            <person name="Uohara A."/>
            <person name="Ohji S."/>
            <person name="Ichikawa N."/>
        </authorList>
    </citation>
    <scope>NUCLEOTIDE SEQUENCE [LARGE SCALE GENOMIC DNA]</scope>
    <source>
        <strain evidence="6 7">NBRC 106135</strain>
    </source>
</reference>
<keyword evidence="4 5" id="KW-0472">Membrane</keyword>
<dbReference type="InterPro" id="IPR007343">
    <property type="entry name" value="Uncharacterised_pept_Zn_put"/>
</dbReference>
<evidence type="ECO:0000313" key="7">
    <source>
        <dbReference type="Proteomes" id="UP000321513"/>
    </source>
</evidence>
<dbReference type="Pfam" id="PF04228">
    <property type="entry name" value="Zn_peptidase"/>
    <property type="match status" value="1"/>
</dbReference>
<proteinExistence type="predicted"/>
<keyword evidence="3 5" id="KW-1133">Transmembrane helix</keyword>
<dbReference type="PANTHER" id="PTHR30168">
    <property type="entry name" value="PUTATIVE MEMBRANE PROTEIN YPFJ"/>
    <property type="match status" value="1"/>
</dbReference>
<evidence type="ECO:0000256" key="4">
    <source>
        <dbReference type="ARBA" id="ARBA00023136"/>
    </source>
</evidence>
<dbReference type="Proteomes" id="UP000321513">
    <property type="component" value="Unassembled WGS sequence"/>
</dbReference>
<dbReference type="GO" id="GO:0016020">
    <property type="term" value="C:membrane"/>
    <property type="evidence" value="ECO:0007669"/>
    <property type="project" value="UniProtKB-SubCell"/>
</dbReference>
<evidence type="ECO:0000313" key="6">
    <source>
        <dbReference type="EMBL" id="GEO08535.1"/>
    </source>
</evidence>
<keyword evidence="6" id="KW-0378">Hydrolase</keyword>
<dbReference type="PANTHER" id="PTHR30168:SF0">
    <property type="entry name" value="INNER MEMBRANE PROTEIN"/>
    <property type="match status" value="1"/>
</dbReference>
<dbReference type="EMBL" id="BJYT01000002">
    <property type="protein sequence ID" value="GEO08535.1"/>
    <property type="molecule type" value="Genomic_DNA"/>
</dbReference>
<feature type="transmembrane region" description="Helical" evidence="5">
    <location>
        <begin position="21"/>
        <end position="41"/>
    </location>
</feature>
<sequence>MLWRGREGSGNVEDRRGMSGGGMAVGGGIGGLIIYLLYSFLGGNPSNMPDVLPGQNQTTQGKQYDPNNAAADDTLAQFVSVVLKDTEDVWGDMLDGYKKPRLVLFSNAVQSACGSASAAVGPFYCPGDEKVYIDLAFFRELKQRFGAPGDFAMAYVIAHEVGHHIQNLMGTSDKVHSLQQRGGEREGNKLSVKLELQADFYAGVWAHHAQQMKNIIEPGDINEALTAANAIGDDRLQQQSQGQVVPDAFTHGTSAQRMYWFKKGYQTGDLKQGDTFNDPQLQ</sequence>
<evidence type="ECO:0000256" key="2">
    <source>
        <dbReference type="ARBA" id="ARBA00022692"/>
    </source>
</evidence>